<comment type="caution">
    <text evidence="2">The sequence shown here is derived from an EMBL/GenBank/DDBJ whole genome shotgun (WGS) entry which is preliminary data.</text>
</comment>
<keyword evidence="3" id="KW-1185">Reference proteome</keyword>
<protein>
    <submittedName>
        <fullName evidence="2">Uncharacterized protein</fullName>
    </submittedName>
</protein>
<gene>
    <name evidence="2" type="ORF">FBY41_0095</name>
</gene>
<accession>A0A543HZJ7</accession>
<dbReference type="AlphaFoldDB" id="A0A543HZJ7"/>
<dbReference type="Proteomes" id="UP000316747">
    <property type="component" value="Unassembled WGS sequence"/>
</dbReference>
<sequence length="287" mass="31568">MDTPLMDAGSWSGPGAEVVEAAGDLWHAFPESSPSTCQSEHQDSGRVLIEQPQTLNGNLMKAARRRQWPGTGPGDNRLLTVCENLTSAAELLPHRRTDVRSMRPEVEADLDAAKAKLMHVLYVGAHGVQVALNRDLRDLAERPATRRAALPAESLKRTVEARDRMAAFEQLASSYVADTFPDALHGEHRPLPERSAAPSAGDLGHPGPPCPRRNHIRRCDDADSPDRGAHRLRQPDAPARRRRDRLDRLRPVPHSPRARARVRPNGLGRPRDDVGAARTVPRSWAGP</sequence>
<feature type="compositionally biased region" description="Basic and acidic residues" evidence="1">
    <location>
        <begin position="217"/>
        <end position="229"/>
    </location>
</feature>
<evidence type="ECO:0000256" key="1">
    <source>
        <dbReference type="SAM" id="MobiDB-lite"/>
    </source>
</evidence>
<dbReference type="EMBL" id="VFPM01000001">
    <property type="protein sequence ID" value="TQM63749.1"/>
    <property type="molecule type" value="Genomic_DNA"/>
</dbReference>
<organism evidence="2 3">
    <name type="scientific">Humibacillus xanthopallidus</name>
    <dbReference type="NCBI Taxonomy" id="412689"/>
    <lineage>
        <taxon>Bacteria</taxon>
        <taxon>Bacillati</taxon>
        <taxon>Actinomycetota</taxon>
        <taxon>Actinomycetes</taxon>
        <taxon>Micrococcales</taxon>
        <taxon>Intrasporangiaceae</taxon>
        <taxon>Humibacillus</taxon>
    </lineage>
</organism>
<feature type="region of interest" description="Disordered" evidence="1">
    <location>
        <begin position="183"/>
        <end position="287"/>
    </location>
</feature>
<name>A0A543HZJ7_9MICO</name>
<evidence type="ECO:0000313" key="2">
    <source>
        <dbReference type="EMBL" id="TQM63749.1"/>
    </source>
</evidence>
<evidence type="ECO:0000313" key="3">
    <source>
        <dbReference type="Proteomes" id="UP000316747"/>
    </source>
</evidence>
<proteinExistence type="predicted"/>
<reference evidence="2 3" key="1">
    <citation type="submission" date="2019-06" db="EMBL/GenBank/DDBJ databases">
        <title>Genome sequencing of plant associated microbes to promote plant fitness in Sorghum bicolor and Oryza sativa.</title>
        <authorList>
            <person name="Coleman-Derr D."/>
        </authorList>
    </citation>
    <scope>NUCLEOTIDE SEQUENCE [LARGE SCALE GENOMIC DNA]</scope>
    <source>
        <strain evidence="2 3">KV-663</strain>
    </source>
</reference>